<comment type="caution">
    <text evidence="2">The sequence shown here is derived from an EMBL/GenBank/DDBJ whole genome shotgun (WGS) entry which is preliminary data.</text>
</comment>
<dbReference type="Pfam" id="PF17931">
    <property type="entry name" value="TetR_C_23"/>
    <property type="match status" value="1"/>
</dbReference>
<dbReference type="InterPro" id="IPR009057">
    <property type="entry name" value="Homeodomain-like_sf"/>
</dbReference>
<reference evidence="2 3" key="1">
    <citation type="submission" date="2021-11" db="EMBL/GenBank/DDBJ databases">
        <title>Aliifidinibius sp. nov., a new bacterium isolated from saline soil.</title>
        <authorList>
            <person name="Galisteo C."/>
            <person name="De La Haba R."/>
            <person name="Sanchez-Porro C."/>
            <person name="Ventosa A."/>
        </authorList>
    </citation>
    <scope>NUCLEOTIDE SEQUENCE [LARGE SCALE GENOMIC DNA]</scope>
    <source>
        <strain evidence="2 3">KACC 190600</strain>
    </source>
</reference>
<dbReference type="Gene3D" id="1.10.357.10">
    <property type="entry name" value="Tetracycline Repressor, domain 2"/>
    <property type="match status" value="1"/>
</dbReference>
<dbReference type="RefSeq" id="WP_265791354.1">
    <property type="nucleotide sequence ID" value="NZ_BAABRS010000004.1"/>
</dbReference>
<dbReference type="Proteomes" id="UP001207337">
    <property type="component" value="Unassembled WGS sequence"/>
</dbReference>
<proteinExistence type="predicted"/>
<dbReference type="EMBL" id="JAJNDC010000004">
    <property type="protein sequence ID" value="MCW9714221.1"/>
    <property type="molecule type" value="Genomic_DNA"/>
</dbReference>
<evidence type="ECO:0000313" key="2">
    <source>
        <dbReference type="EMBL" id="MCW9714221.1"/>
    </source>
</evidence>
<organism evidence="2 3">
    <name type="scientific">Fodinibius salicampi</name>
    <dbReference type="NCBI Taxonomy" id="1920655"/>
    <lineage>
        <taxon>Bacteria</taxon>
        <taxon>Pseudomonadati</taxon>
        <taxon>Balneolota</taxon>
        <taxon>Balneolia</taxon>
        <taxon>Balneolales</taxon>
        <taxon>Balneolaceae</taxon>
        <taxon>Fodinibius</taxon>
    </lineage>
</organism>
<keyword evidence="3" id="KW-1185">Reference proteome</keyword>
<accession>A0ABT3Q2A7</accession>
<dbReference type="SUPFAM" id="SSF46689">
    <property type="entry name" value="Homeodomain-like"/>
    <property type="match status" value="1"/>
</dbReference>
<gene>
    <name evidence="2" type="ORF">LQ318_15020</name>
</gene>
<feature type="domain" description="Tetracyclin repressor-like C-terminal" evidence="1">
    <location>
        <begin position="86"/>
        <end position="208"/>
    </location>
</feature>
<protein>
    <submittedName>
        <fullName evidence="2">TetR/AcrR family transcriptional regulator</fullName>
    </submittedName>
</protein>
<evidence type="ECO:0000313" key="3">
    <source>
        <dbReference type="Proteomes" id="UP001207337"/>
    </source>
</evidence>
<sequence>MTTINSETVEIKFAIAEAAADLYVEGDNHFNIKDAAQKVGITPAEVFNYFPNKQAILQFYYTTIVFRYRLMIDEIEHFDSYTIGEKLSNFAYTTFDILDEKEAFVERTFKSLILCSYAKTDFEKEVETLMVDFLEDDNNLSVSSTTILNHYFYAFLRRQYLELIRFRLSDTSEGHELTMQLTDKLTNFLQELLYNRVLDQGFELGKFIYTNKETFIQQIPGVRELLSKIEIR</sequence>
<evidence type="ECO:0000259" key="1">
    <source>
        <dbReference type="Pfam" id="PF17931"/>
    </source>
</evidence>
<name>A0ABT3Q2A7_9BACT</name>
<dbReference type="InterPro" id="IPR041673">
    <property type="entry name" value="TetR_C_23"/>
</dbReference>